<dbReference type="InterPro" id="IPR005122">
    <property type="entry name" value="Uracil-DNA_glycosylase-like"/>
</dbReference>
<dbReference type="Gene3D" id="3.40.470.10">
    <property type="entry name" value="Uracil-DNA glycosylase-like domain"/>
    <property type="match status" value="1"/>
</dbReference>
<dbReference type="GO" id="GO:0016798">
    <property type="term" value="F:hydrolase activity, acting on glycosyl bonds"/>
    <property type="evidence" value="ECO:0007669"/>
    <property type="project" value="UniProtKB-KW"/>
</dbReference>
<evidence type="ECO:0000313" key="6">
    <source>
        <dbReference type="Proteomes" id="UP001595904"/>
    </source>
</evidence>
<evidence type="ECO:0000313" key="5">
    <source>
        <dbReference type="EMBL" id="MFC4314430.1"/>
    </source>
</evidence>
<evidence type="ECO:0000256" key="1">
    <source>
        <dbReference type="ARBA" id="ARBA00022763"/>
    </source>
</evidence>
<dbReference type="RefSeq" id="WP_380605600.1">
    <property type="nucleotide sequence ID" value="NZ_JBHSDU010000015.1"/>
</dbReference>
<dbReference type="PANTHER" id="PTHR12159">
    <property type="entry name" value="G/T AND G/U MISMATCH-SPECIFIC DNA GLYCOSYLASE"/>
    <property type="match status" value="1"/>
</dbReference>
<sequence>MAVVFCGTAVGSRSALRGAYYAGVGNAFWRTLHEIGLTPSRFEPEQYLSAAALGIGFTDLAKNVSGNDVILRQEHFGREALRQKILKFQPSVVAFTSKRAAEEFLERPLEYGLLEEVVGSSQLFVLPSPSGAARRWWQVQRWHELAELVRNRS</sequence>
<organism evidence="5 6">
    <name type="scientific">Steroidobacter flavus</name>
    <dbReference type="NCBI Taxonomy" id="1842136"/>
    <lineage>
        <taxon>Bacteria</taxon>
        <taxon>Pseudomonadati</taxon>
        <taxon>Pseudomonadota</taxon>
        <taxon>Gammaproteobacteria</taxon>
        <taxon>Steroidobacterales</taxon>
        <taxon>Steroidobacteraceae</taxon>
        <taxon>Steroidobacter</taxon>
    </lineage>
</organism>
<proteinExistence type="predicted"/>
<feature type="domain" description="Uracil-DNA glycosylase-like" evidence="4">
    <location>
        <begin position="3"/>
        <end position="142"/>
    </location>
</feature>
<dbReference type="CDD" id="cd10028">
    <property type="entry name" value="UDG-F2_TDG_MUG"/>
    <property type="match status" value="1"/>
</dbReference>
<dbReference type="PANTHER" id="PTHR12159:SF9">
    <property type="entry name" value="G_T MISMATCH-SPECIFIC THYMINE DNA GLYCOSYLASE"/>
    <property type="match status" value="1"/>
</dbReference>
<dbReference type="EC" id="3.2.2.-" evidence="5"/>
<evidence type="ECO:0000259" key="4">
    <source>
        <dbReference type="Pfam" id="PF03167"/>
    </source>
</evidence>
<dbReference type="SUPFAM" id="SSF52141">
    <property type="entry name" value="Uracil-DNA glycosylase-like"/>
    <property type="match status" value="1"/>
</dbReference>
<keyword evidence="6" id="KW-1185">Reference proteome</keyword>
<dbReference type="Proteomes" id="UP001595904">
    <property type="component" value="Unassembled WGS sequence"/>
</dbReference>
<dbReference type="InterPro" id="IPR036895">
    <property type="entry name" value="Uracil-DNA_glycosylase-like_sf"/>
</dbReference>
<keyword evidence="1" id="KW-0227">DNA damage</keyword>
<dbReference type="InterPro" id="IPR015637">
    <property type="entry name" value="MUG/TDG"/>
</dbReference>
<reference evidence="6" key="1">
    <citation type="journal article" date="2019" name="Int. J. Syst. Evol. Microbiol.">
        <title>The Global Catalogue of Microorganisms (GCM) 10K type strain sequencing project: providing services to taxonomists for standard genome sequencing and annotation.</title>
        <authorList>
            <consortium name="The Broad Institute Genomics Platform"/>
            <consortium name="The Broad Institute Genome Sequencing Center for Infectious Disease"/>
            <person name="Wu L."/>
            <person name="Ma J."/>
        </authorList>
    </citation>
    <scope>NUCLEOTIDE SEQUENCE [LARGE SCALE GENOMIC DNA]</scope>
    <source>
        <strain evidence="6">CGMCC 1.10759</strain>
    </source>
</reference>
<dbReference type="EMBL" id="JBHSDU010000015">
    <property type="protein sequence ID" value="MFC4314430.1"/>
    <property type="molecule type" value="Genomic_DNA"/>
</dbReference>
<evidence type="ECO:0000256" key="2">
    <source>
        <dbReference type="ARBA" id="ARBA00022801"/>
    </source>
</evidence>
<accession>A0ABV8T5P4</accession>
<evidence type="ECO:0000256" key="3">
    <source>
        <dbReference type="ARBA" id="ARBA00023204"/>
    </source>
</evidence>
<keyword evidence="2 5" id="KW-0378">Hydrolase</keyword>
<comment type="caution">
    <text evidence="5">The sequence shown here is derived from an EMBL/GenBank/DDBJ whole genome shotgun (WGS) entry which is preliminary data.</text>
</comment>
<gene>
    <name evidence="5" type="ORF">ACFPN2_35520</name>
</gene>
<keyword evidence="3" id="KW-0234">DNA repair</keyword>
<protein>
    <submittedName>
        <fullName evidence="5">Mismatch-specific DNA-glycosylase</fullName>
        <ecNumber evidence="5">3.2.2.-</ecNumber>
    </submittedName>
</protein>
<dbReference type="Pfam" id="PF03167">
    <property type="entry name" value="UDG"/>
    <property type="match status" value="1"/>
</dbReference>
<keyword evidence="5" id="KW-0326">Glycosidase</keyword>
<name>A0ABV8T5P4_9GAMM</name>